<evidence type="ECO:0000313" key="3">
    <source>
        <dbReference type="Proteomes" id="UP000297229"/>
    </source>
</evidence>
<feature type="compositionally biased region" description="Polar residues" evidence="1">
    <location>
        <begin position="63"/>
        <end position="75"/>
    </location>
</feature>
<evidence type="ECO:0000313" key="2">
    <source>
        <dbReference type="EMBL" id="TGO71990.1"/>
    </source>
</evidence>
<keyword evidence="3" id="KW-1185">Reference proteome</keyword>
<dbReference type="AlphaFoldDB" id="A0A4Z1JKI0"/>
<dbReference type="EMBL" id="PQXM01000502">
    <property type="protein sequence ID" value="TGO71990.1"/>
    <property type="molecule type" value="Genomic_DNA"/>
</dbReference>
<name>A0A4Z1JKI0_9HELO</name>
<evidence type="ECO:0000256" key="1">
    <source>
        <dbReference type="SAM" id="MobiDB-lite"/>
    </source>
</evidence>
<feature type="region of interest" description="Disordered" evidence="1">
    <location>
        <begin position="1"/>
        <end position="89"/>
    </location>
</feature>
<organism evidence="2 3">
    <name type="scientific">Botrytis elliptica</name>
    <dbReference type="NCBI Taxonomy" id="278938"/>
    <lineage>
        <taxon>Eukaryota</taxon>
        <taxon>Fungi</taxon>
        <taxon>Dikarya</taxon>
        <taxon>Ascomycota</taxon>
        <taxon>Pezizomycotina</taxon>
        <taxon>Leotiomycetes</taxon>
        <taxon>Helotiales</taxon>
        <taxon>Sclerotiniaceae</taxon>
        <taxon>Botrytis</taxon>
    </lineage>
</organism>
<accession>A0A4Z1JKI0</accession>
<gene>
    <name evidence="2" type="ORF">BELL_0504g00020</name>
</gene>
<reference evidence="2 3" key="1">
    <citation type="submission" date="2017-12" db="EMBL/GenBank/DDBJ databases">
        <title>Comparative genomics of Botrytis spp.</title>
        <authorList>
            <person name="Valero-Jimenez C.A."/>
            <person name="Tapia P."/>
            <person name="Veloso J."/>
            <person name="Silva-Moreno E."/>
            <person name="Staats M."/>
            <person name="Valdes J.H."/>
            <person name="Van Kan J.A.L."/>
        </authorList>
    </citation>
    <scope>NUCLEOTIDE SEQUENCE [LARGE SCALE GENOMIC DNA]</scope>
    <source>
        <strain evidence="2 3">Be9601</strain>
    </source>
</reference>
<sequence>MNAMVQHPGSQESKNGAMKDPSTKNFPDKETEEQSLNIHTSIITTNQNNHPLSQYNPFYLPSKTASPSPKFSPKTTYHEIPTSGPGTSSPARLLEYQTELSLLHPNGGMKSPNTFLLHPRNVLEADKRDREKGCSREIAARLLGN</sequence>
<dbReference type="Proteomes" id="UP000297229">
    <property type="component" value="Unassembled WGS sequence"/>
</dbReference>
<feature type="compositionally biased region" description="Polar residues" evidence="1">
    <location>
        <begin position="34"/>
        <end position="56"/>
    </location>
</feature>
<protein>
    <submittedName>
        <fullName evidence="2">Uncharacterized protein</fullName>
    </submittedName>
</protein>
<comment type="caution">
    <text evidence="2">The sequence shown here is derived from an EMBL/GenBank/DDBJ whole genome shotgun (WGS) entry which is preliminary data.</text>
</comment>
<proteinExistence type="predicted"/>